<dbReference type="AlphaFoldDB" id="A0A0F9NFN6"/>
<proteinExistence type="predicted"/>
<reference evidence="1" key="1">
    <citation type="journal article" date="2015" name="Nature">
        <title>Complex archaea that bridge the gap between prokaryotes and eukaryotes.</title>
        <authorList>
            <person name="Spang A."/>
            <person name="Saw J.H."/>
            <person name="Jorgensen S.L."/>
            <person name="Zaremba-Niedzwiedzka K."/>
            <person name="Martijn J."/>
            <person name="Lind A.E."/>
            <person name="van Eijk R."/>
            <person name="Schleper C."/>
            <person name="Guy L."/>
            <person name="Ettema T.J."/>
        </authorList>
    </citation>
    <scope>NUCLEOTIDE SEQUENCE</scope>
</reference>
<organism evidence="1">
    <name type="scientific">marine sediment metagenome</name>
    <dbReference type="NCBI Taxonomy" id="412755"/>
    <lineage>
        <taxon>unclassified sequences</taxon>
        <taxon>metagenomes</taxon>
        <taxon>ecological metagenomes</taxon>
    </lineage>
</organism>
<sequence length="82" mass="9472">MDSGEGYHRDVEYKVSIRKHLSGDIVLSVEGLETNNIMTFPPDGDISLGIERLGIIMRRDFEVFHKDKFLEWIRESESSEIS</sequence>
<comment type="caution">
    <text evidence="1">The sequence shown here is derived from an EMBL/GenBank/DDBJ whole genome shotgun (WGS) entry which is preliminary data.</text>
</comment>
<name>A0A0F9NFN6_9ZZZZ</name>
<gene>
    <name evidence="1" type="ORF">LCGC14_1342210</name>
</gene>
<evidence type="ECO:0000313" key="1">
    <source>
        <dbReference type="EMBL" id="KKM80207.1"/>
    </source>
</evidence>
<accession>A0A0F9NFN6</accession>
<protein>
    <submittedName>
        <fullName evidence="1">Uncharacterized protein</fullName>
    </submittedName>
</protein>
<dbReference type="EMBL" id="LAZR01008218">
    <property type="protein sequence ID" value="KKM80207.1"/>
    <property type="molecule type" value="Genomic_DNA"/>
</dbReference>